<proteinExistence type="predicted"/>
<protein>
    <submittedName>
        <fullName evidence="1">Uncharacterized protein</fullName>
    </submittedName>
</protein>
<organism evidence="1">
    <name type="scientific">Tanacetum cinerariifolium</name>
    <name type="common">Dalmatian daisy</name>
    <name type="synonym">Chrysanthemum cinerariifolium</name>
    <dbReference type="NCBI Taxonomy" id="118510"/>
    <lineage>
        <taxon>Eukaryota</taxon>
        <taxon>Viridiplantae</taxon>
        <taxon>Streptophyta</taxon>
        <taxon>Embryophyta</taxon>
        <taxon>Tracheophyta</taxon>
        <taxon>Spermatophyta</taxon>
        <taxon>Magnoliopsida</taxon>
        <taxon>eudicotyledons</taxon>
        <taxon>Gunneridae</taxon>
        <taxon>Pentapetalae</taxon>
        <taxon>asterids</taxon>
        <taxon>campanulids</taxon>
        <taxon>Asterales</taxon>
        <taxon>Asteraceae</taxon>
        <taxon>Asteroideae</taxon>
        <taxon>Anthemideae</taxon>
        <taxon>Anthemidinae</taxon>
        <taxon>Tanacetum</taxon>
    </lineage>
</organism>
<sequence length="110" mass="12242">MAHRISRDVEADGRERSDFPITWQMGKEMFHMEANHVVVKDEICDVIGVYGLCVNCIFHLYLAIAACSLQLAFASCNLQLVIEACICKQAFAGCKQAFAGCNCSLYHFTS</sequence>
<evidence type="ECO:0000313" key="1">
    <source>
        <dbReference type="EMBL" id="GEU53207.1"/>
    </source>
</evidence>
<accession>A0A6L2KXG0</accession>
<name>A0A6L2KXG0_TANCI</name>
<comment type="caution">
    <text evidence="1">The sequence shown here is derived from an EMBL/GenBank/DDBJ whole genome shotgun (WGS) entry which is preliminary data.</text>
</comment>
<reference evidence="1" key="1">
    <citation type="journal article" date="2019" name="Sci. Rep.">
        <title>Draft genome of Tanacetum cinerariifolium, the natural source of mosquito coil.</title>
        <authorList>
            <person name="Yamashiro T."/>
            <person name="Shiraishi A."/>
            <person name="Satake H."/>
            <person name="Nakayama K."/>
        </authorList>
    </citation>
    <scope>NUCLEOTIDE SEQUENCE</scope>
</reference>
<dbReference type="EMBL" id="BKCJ010003137">
    <property type="protein sequence ID" value="GEU53207.1"/>
    <property type="molecule type" value="Genomic_DNA"/>
</dbReference>
<dbReference type="AlphaFoldDB" id="A0A6L2KXG0"/>
<gene>
    <name evidence="1" type="ORF">Tci_025185</name>
</gene>